<dbReference type="PANTHER" id="PTHR24103">
    <property type="entry name" value="E3 UBIQUITIN-PROTEIN LIGASE TRIM"/>
    <property type="match status" value="1"/>
</dbReference>
<dbReference type="PROSITE" id="PS50188">
    <property type="entry name" value="B302_SPRY"/>
    <property type="match status" value="1"/>
</dbReference>
<dbReference type="EMBL" id="VWPX01001330">
    <property type="protein sequence ID" value="NWI08802.1"/>
    <property type="molecule type" value="Genomic_DNA"/>
</dbReference>
<dbReference type="Proteomes" id="UP000545332">
    <property type="component" value="Unassembled WGS sequence"/>
</dbReference>
<sequence length="154" mass="17066">LTLDPKTAHPNLVLSADLTGVRHGDTKQPLPSAPERFDSSIAVLGAEGFTAGRHYWEVEVEKKTKWTLGVVKGSVNRKKRRPLSPAEGYWVIMLRNGHELKVLDVPPKGLLLQAGIARVGVYLDYEGGQVSFYEAGAMSHIYTFRDTFAETLYP</sequence>
<feature type="domain" description="B30.2/SPRY" evidence="1">
    <location>
        <begin position="1"/>
        <end position="154"/>
    </location>
</feature>
<dbReference type="InterPro" id="IPR006574">
    <property type="entry name" value="PRY"/>
</dbReference>
<dbReference type="InterPro" id="IPR013320">
    <property type="entry name" value="ConA-like_dom_sf"/>
</dbReference>
<comment type="caution">
    <text evidence="2">The sequence shown here is derived from an EMBL/GenBank/DDBJ whole genome shotgun (WGS) entry which is preliminary data.</text>
</comment>
<gene>
    <name evidence="2" type="primary">Trim69</name>
    <name evidence="2" type="ORF">CRYSOU_R08720</name>
</gene>
<organism evidence="2 3">
    <name type="scientific">Crypturellus soui</name>
    <dbReference type="NCBI Taxonomy" id="458187"/>
    <lineage>
        <taxon>Eukaryota</taxon>
        <taxon>Metazoa</taxon>
        <taxon>Chordata</taxon>
        <taxon>Craniata</taxon>
        <taxon>Vertebrata</taxon>
        <taxon>Euteleostomi</taxon>
        <taxon>Archelosauria</taxon>
        <taxon>Archosauria</taxon>
        <taxon>Dinosauria</taxon>
        <taxon>Saurischia</taxon>
        <taxon>Theropoda</taxon>
        <taxon>Coelurosauria</taxon>
        <taxon>Aves</taxon>
        <taxon>Palaeognathae</taxon>
        <taxon>Tinamiformes</taxon>
        <taxon>Tinamidae</taxon>
        <taxon>Crypturellus</taxon>
    </lineage>
</organism>
<proteinExistence type="predicted"/>
<dbReference type="GO" id="GO:0016874">
    <property type="term" value="F:ligase activity"/>
    <property type="evidence" value="ECO:0007669"/>
    <property type="project" value="UniProtKB-KW"/>
</dbReference>
<dbReference type="SMART" id="SM00449">
    <property type="entry name" value="SPRY"/>
    <property type="match status" value="1"/>
</dbReference>
<accession>A0A7K4JXY9</accession>
<dbReference type="InterPro" id="IPR003879">
    <property type="entry name" value="Butyrophylin_SPRY"/>
</dbReference>
<keyword evidence="2" id="KW-0436">Ligase</keyword>
<dbReference type="Gene3D" id="2.60.120.920">
    <property type="match status" value="1"/>
</dbReference>
<feature type="non-terminal residue" evidence="2">
    <location>
        <position position="1"/>
    </location>
</feature>
<dbReference type="FunFam" id="2.60.120.920:FF:000004">
    <property type="entry name" value="Butyrophilin subfamily 1 member A1"/>
    <property type="match status" value="1"/>
</dbReference>
<evidence type="ECO:0000259" key="1">
    <source>
        <dbReference type="PROSITE" id="PS50188"/>
    </source>
</evidence>
<protein>
    <submittedName>
        <fullName evidence="2">TRI69 ligase</fullName>
    </submittedName>
</protein>
<evidence type="ECO:0000313" key="3">
    <source>
        <dbReference type="Proteomes" id="UP000545332"/>
    </source>
</evidence>
<dbReference type="InterPro" id="IPR003877">
    <property type="entry name" value="SPRY_dom"/>
</dbReference>
<evidence type="ECO:0000313" key="2">
    <source>
        <dbReference type="EMBL" id="NWI08802.1"/>
    </source>
</evidence>
<dbReference type="Pfam" id="PF00622">
    <property type="entry name" value="SPRY"/>
    <property type="match status" value="1"/>
</dbReference>
<dbReference type="InterPro" id="IPR001870">
    <property type="entry name" value="B30.2/SPRY"/>
</dbReference>
<dbReference type="Pfam" id="PF13765">
    <property type="entry name" value="PRY"/>
    <property type="match status" value="1"/>
</dbReference>
<keyword evidence="3" id="KW-1185">Reference proteome</keyword>
<dbReference type="InterPro" id="IPR050143">
    <property type="entry name" value="TRIM/RBCC"/>
</dbReference>
<dbReference type="AlphaFoldDB" id="A0A7K4JXY9"/>
<feature type="non-terminal residue" evidence="2">
    <location>
        <position position="154"/>
    </location>
</feature>
<dbReference type="SMART" id="SM00589">
    <property type="entry name" value="PRY"/>
    <property type="match status" value="1"/>
</dbReference>
<dbReference type="OrthoDB" id="128536at2759"/>
<dbReference type="InterPro" id="IPR043136">
    <property type="entry name" value="B30.2/SPRY_sf"/>
</dbReference>
<dbReference type="SUPFAM" id="SSF49899">
    <property type="entry name" value="Concanavalin A-like lectins/glucanases"/>
    <property type="match status" value="1"/>
</dbReference>
<name>A0A7K4JXY9_9AVES</name>
<reference evidence="2 3" key="1">
    <citation type="submission" date="2019-09" db="EMBL/GenBank/DDBJ databases">
        <title>Bird 10,000 Genomes (B10K) Project - Family phase.</title>
        <authorList>
            <person name="Zhang G."/>
        </authorList>
    </citation>
    <scope>NUCLEOTIDE SEQUENCE [LARGE SCALE GENOMIC DNA]</scope>
    <source>
        <strain evidence="2">B10K-MSB-42743</strain>
        <tissue evidence="2">Heart</tissue>
    </source>
</reference>
<dbReference type="PRINTS" id="PR01407">
    <property type="entry name" value="BUTYPHLNCDUF"/>
</dbReference>